<sequence length="275" mass="31921">MWKTEVHKFLKNNQITFEINQELSIFEILFLPDFQLYLHLIDLHKFSSSSVGTSYFQDLSEKVNLQNQRIIHLWEDVWIDKKDLVQSRILAMIGKFSRLNARHCVIERIDKPTADKFLNDNHLQGSVKAKFKYGLFLKAQYTEKFLGRENTDNELIAVATFSGGRTLKEGEREGFRSFELIRFASLKGFVVVGGMDKLLRAFIAEHSPDDIMSYADRDWSDGRSYLTLGFTKIGFLSPQTFVIDEISKQRRLSREDNYLLMNAGSIKFVKILKQG</sequence>
<dbReference type="Proteomes" id="UP000245489">
    <property type="component" value="Unassembled WGS sequence"/>
</dbReference>
<organism evidence="1 2">
    <name type="scientific">Arcicella aurantiaca</name>
    <dbReference type="NCBI Taxonomy" id="591202"/>
    <lineage>
        <taxon>Bacteria</taxon>
        <taxon>Pseudomonadati</taxon>
        <taxon>Bacteroidota</taxon>
        <taxon>Cytophagia</taxon>
        <taxon>Cytophagales</taxon>
        <taxon>Flectobacillaceae</taxon>
        <taxon>Arcicella</taxon>
    </lineage>
</organism>
<comment type="caution">
    <text evidence="1">The sequence shown here is derived from an EMBL/GenBank/DDBJ whole genome shotgun (WGS) entry which is preliminary data.</text>
</comment>
<proteinExistence type="predicted"/>
<name>A0A316EHI7_9BACT</name>
<keyword evidence="2" id="KW-1185">Reference proteome</keyword>
<evidence type="ECO:0000313" key="2">
    <source>
        <dbReference type="Proteomes" id="UP000245489"/>
    </source>
</evidence>
<gene>
    <name evidence="1" type="ORF">LV89_00060</name>
</gene>
<evidence type="ECO:0000313" key="1">
    <source>
        <dbReference type="EMBL" id="PWK29221.1"/>
    </source>
</evidence>
<dbReference type="EMBL" id="QGGO01000001">
    <property type="protein sequence ID" value="PWK29221.1"/>
    <property type="molecule type" value="Genomic_DNA"/>
</dbReference>
<reference evidence="1 2" key="1">
    <citation type="submission" date="2018-05" db="EMBL/GenBank/DDBJ databases">
        <title>Genomic Encyclopedia of Archaeal and Bacterial Type Strains, Phase II (KMG-II): from individual species to whole genera.</title>
        <authorList>
            <person name="Goeker M."/>
        </authorList>
    </citation>
    <scope>NUCLEOTIDE SEQUENCE [LARGE SCALE GENOMIC DNA]</scope>
    <source>
        <strain evidence="1 2">DSM 22214</strain>
    </source>
</reference>
<dbReference type="AlphaFoldDB" id="A0A316EHI7"/>
<accession>A0A316EHI7</accession>
<protein>
    <submittedName>
        <fullName evidence="1">Uncharacterized protein</fullName>
    </submittedName>
</protein>